<keyword evidence="2" id="KW-0812">Transmembrane</keyword>
<gene>
    <name evidence="3" type="ORF">ACFP2T_19980</name>
</gene>
<feature type="transmembrane region" description="Helical" evidence="2">
    <location>
        <begin position="107"/>
        <end position="123"/>
    </location>
</feature>
<evidence type="ECO:0000313" key="3">
    <source>
        <dbReference type="EMBL" id="MFC6018476.1"/>
    </source>
</evidence>
<feature type="transmembrane region" description="Helical" evidence="2">
    <location>
        <begin position="130"/>
        <end position="149"/>
    </location>
</feature>
<organism evidence="3 4">
    <name type="scientific">Plantactinospora solaniradicis</name>
    <dbReference type="NCBI Taxonomy" id="1723736"/>
    <lineage>
        <taxon>Bacteria</taxon>
        <taxon>Bacillati</taxon>
        <taxon>Actinomycetota</taxon>
        <taxon>Actinomycetes</taxon>
        <taxon>Micromonosporales</taxon>
        <taxon>Micromonosporaceae</taxon>
        <taxon>Plantactinospora</taxon>
    </lineage>
</organism>
<proteinExistence type="predicted"/>
<feature type="region of interest" description="Disordered" evidence="1">
    <location>
        <begin position="341"/>
        <end position="363"/>
    </location>
</feature>
<protein>
    <recommendedName>
        <fullName evidence="5">Histidine kinase</fullName>
    </recommendedName>
</protein>
<comment type="caution">
    <text evidence="3">The sequence shown here is derived from an EMBL/GenBank/DDBJ whole genome shotgun (WGS) entry which is preliminary data.</text>
</comment>
<feature type="transmembrane region" description="Helical" evidence="2">
    <location>
        <begin position="51"/>
        <end position="73"/>
    </location>
</feature>
<dbReference type="EMBL" id="JBHSPR010000017">
    <property type="protein sequence ID" value="MFC6018476.1"/>
    <property type="molecule type" value="Genomic_DNA"/>
</dbReference>
<keyword evidence="2" id="KW-1133">Transmembrane helix</keyword>
<keyword evidence="4" id="KW-1185">Reference proteome</keyword>
<feature type="transmembrane region" description="Helical" evidence="2">
    <location>
        <begin position="23"/>
        <end position="45"/>
    </location>
</feature>
<sequence length="384" mass="40611">MSTELAGRAAGEVATTVERGPRIAAVVIAFGWHVVINLPAVLAQWPYYRLPWVVGAGWLIFTVVGLIAAANLLHGTPAPAWPLIGVLLLVDVAVFACTPASALFDSANFGWATLGWFVVLLLWGRRIPALVAVLAVGAAIALVAVLSVRGGAPADLSRYAMYVYGTATLPVAMMIAVNLLSALAGSTAQAAAARTAIETERAAAGRMHRARRDRLAALDRTAGAILVELAEGRADPADPVVQRRCALEASRLRRLIAESDDVPDPLLHELRACADVAERNGVPVDFVAVGTLPPLPVEIRRQLAEPLTTTLAAATRWARLTVVAQPEEVVVSLTTASTSAMTSEPADGVGDTIGTPDGDQSGGQVEYVYEEDEELVWVQTRWRA</sequence>
<evidence type="ECO:0000256" key="1">
    <source>
        <dbReference type="SAM" id="MobiDB-lite"/>
    </source>
</evidence>
<dbReference type="Proteomes" id="UP001596203">
    <property type="component" value="Unassembled WGS sequence"/>
</dbReference>
<feature type="transmembrane region" description="Helical" evidence="2">
    <location>
        <begin position="161"/>
        <end position="184"/>
    </location>
</feature>
<accession>A0ABW1KA46</accession>
<keyword evidence="2" id="KW-0472">Membrane</keyword>
<evidence type="ECO:0008006" key="5">
    <source>
        <dbReference type="Google" id="ProtNLM"/>
    </source>
</evidence>
<dbReference type="RefSeq" id="WP_377424017.1">
    <property type="nucleotide sequence ID" value="NZ_JBHSPR010000017.1"/>
</dbReference>
<reference evidence="4" key="1">
    <citation type="journal article" date="2019" name="Int. J. Syst. Evol. Microbiol.">
        <title>The Global Catalogue of Microorganisms (GCM) 10K type strain sequencing project: providing services to taxonomists for standard genome sequencing and annotation.</title>
        <authorList>
            <consortium name="The Broad Institute Genomics Platform"/>
            <consortium name="The Broad Institute Genome Sequencing Center for Infectious Disease"/>
            <person name="Wu L."/>
            <person name="Ma J."/>
        </authorList>
    </citation>
    <scope>NUCLEOTIDE SEQUENCE [LARGE SCALE GENOMIC DNA]</scope>
    <source>
        <strain evidence="4">ZS-35-S2</strain>
    </source>
</reference>
<evidence type="ECO:0000256" key="2">
    <source>
        <dbReference type="SAM" id="Phobius"/>
    </source>
</evidence>
<evidence type="ECO:0000313" key="4">
    <source>
        <dbReference type="Proteomes" id="UP001596203"/>
    </source>
</evidence>
<feature type="transmembrane region" description="Helical" evidence="2">
    <location>
        <begin position="80"/>
        <end position="101"/>
    </location>
</feature>
<name>A0ABW1KA46_9ACTN</name>